<evidence type="ECO:0000313" key="1">
    <source>
        <dbReference type="EMBL" id="KAA1259953.1"/>
    </source>
</evidence>
<organism evidence="1 2">
    <name type="scientific">Rubripirellula obstinata</name>
    <dbReference type="NCBI Taxonomy" id="406547"/>
    <lineage>
        <taxon>Bacteria</taxon>
        <taxon>Pseudomonadati</taxon>
        <taxon>Planctomycetota</taxon>
        <taxon>Planctomycetia</taxon>
        <taxon>Pirellulales</taxon>
        <taxon>Pirellulaceae</taxon>
        <taxon>Rubripirellula</taxon>
    </lineage>
</organism>
<proteinExistence type="predicted"/>
<name>A0A5B1CKM6_9BACT</name>
<dbReference type="InterPro" id="IPR027417">
    <property type="entry name" value="P-loop_NTPase"/>
</dbReference>
<sequence>MRRPERKATIKSRALISEFLSLKESSLADQILDTKDSRAIYRIAVDNGMKSLWERATELVREHQTSPAEVRRVLGMSMRI</sequence>
<evidence type="ECO:0000313" key="2">
    <source>
        <dbReference type="Proteomes" id="UP000322699"/>
    </source>
</evidence>
<accession>A0A5B1CKM6</accession>
<comment type="caution">
    <text evidence="1">The sequence shown here is derived from an EMBL/GenBank/DDBJ whole genome shotgun (WGS) entry which is preliminary data.</text>
</comment>
<keyword evidence="2" id="KW-1185">Reference proteome</keyword>
<protein>
    <submittedName>
        <fullName evidence="1">Uncharacterized protein</fullName>
    </submittedName>
</protein>
<dbReference type="Proteomes" id="UP000322699">
    <property type="component" value="Unassembled WGS sequence"/>
</dbReference>
<reference evidence="1 2" key="1">
    <citation type="submission" date="2019-08" db="EMBL/GenBank/DDBJ databases">
        <title>Deep-cultivation of Planctomycetes and their phenomic and genomic characterization uncovers novel biology.</title>
        <authorList>
            <person name="Wiegand S."/>
            <person name="Jogler M."/>
            <person name="Boedeker C."/>
            <person name="Pinto D."/>
            <person name="Vollmers J."/>
            <person name="Rivas-Marin E."/>
            <person name="Kohn T."/>
            <person name="Peeters S.H."/>
            <person name="Heuer A."/>
            <person name="Rast P."/>
            <person name="Oberbeckmann S."/>
            <person name="Bunk B."/>
            <person name="Jeske O."/>
            <person name="Meyerdierks A."/>
            <person name="Storesund J.E."/>
            <person name="Kallscheuer N."/>
            <person name="Luecker S."/>
            <person name="Lage O.M."/>
            <person name="Pohl T."/>
            <person name="Merkel B.J."/>
            <person name="Hornburger P."/>
            <person name="Mueller R.-W."/>
            <person name="Bruemmer F."/>
            <person name="Labrenz M."/>
            <person name="Spormann A.M."/>
            <person name="Op Den Camp H."/>
            <person name="Overmann J."/>
            <person name="Amann R."/>
            <person name="Jetten M.S.M."/>
            <person name="Mascher T."/>
            <person name="Medema M.H."/>
            <person name="Devos D.P."/>
            <person name="Kaster A.-K."/>
            <person name="Ovreas L."/>
            <person name="Rohde M."/>
            <person name="Galperin M.Y."/>
            <person name="Jogler C."/>
        </authorList>
    </citation>
    <scope>NUCLEOTIDE SEQUENCE [LARGE SCALE GENOMIC DNA]</scope>
    <source>
        <strain evidence="1 2">LF1</strain>
    </source>
</reference>
<gene>
    <name evidence="1" type="ORF">LF1_24910</name>
</gene>
<dbReference type="AlphaFoldDB" id="A0A5B1CKM6"/>
<dbReference type="Gene3D" id="3.40.50.300">
    <property type="entry name" value="P-loop containing nucleotide triphosphate hydrolases"/>
    <property type="match status" value="1"/>
</dbReference>
<dbReference type="EMBL" id="VRLW01000001">
    <property type="protein sequence ID" value="KAA1259953.1"/>
    <property type="molecule type" value="Genomic_DNA"/>
</dbReference>